<evidence type="ECO:0000313" key="12">
    <source>
        <dbReference type="Proteomes" id="UP000753802"/>
    </source>
</evidence>
<feature type="coiled-coil region" evidence="7">
    <location>
        <begin position="622"/>
        <end position="653"/>
    </location>
</feature>
<dbReference type="InterPro" id="IPR004358">
    <property type="entry name" value="Sig_transdc_His_kin-like_C"/>
</dbReference>
<feature type="domain" description="PAC" evidence="10">
    <location>
        <begin position="215"/>
        <end position="267"/>
    </location>
</feature>
<dbReference type="PROSITE" id="PS50109">
    <property type="entry name" value="HIS_KIN"/>
    <property type="match status" value="1"/>
</dbReference>
<protein>
    <recommendedName>
        <fullName evidence="2">histidine kinase</fullName>
        <ecNumber evidence="2">2.7.13.3</ecNumber>
    </recommendedName>
</protein>
<dbReference type="RefSeq" id="WP_161817725.1">
    <property type="nucleotide sequence ID" value="NZ_JAACJS010000011.1"/>
</dbReference>
<dbReference type="SMART" id="SM00086">
    <property type="entry name" value="PAC"/>
    <property type="match status" value="4"/>
</dbReference>
<evidence type="ECO:0000256" key="4">
    <source>
        <dbReference type="ARBA" id="ARBA00022679"/>
    </source>
</evidence>
<dbReference type="EC" id="2.7.13.3" evidence="2"/>
<feature type="domain" description="Histidine kinase" evidence="8">
    <location>
        <begin position="660"/>
        <end position="874"/>
    </location>
</feature>
<dbReference type="InterPro" id="IPR036890">
    <property type="entry name" value="HATPase_C_sf"/>
</dbReference>
<dbReference type="SUPFAM" id="SSF47384">
    <property type="entry name" value="Homodimeric domain of signal transducing histidine kinase"/>
    <property type="match status" value="1"/>
</dbReference>
<dbReference type="PROSITE" id="PS50112">
    <property type="entry name" value="PAS"/>
    <property type="match status" value="3"/>
</dbReference>
<dbReference type="EMBL" id="JAACJS010000011">
    <property type="protein sequence ID" value="NCI49399.1"/>
    <property type="molecule type" value="Genomic_DNA"/>
</dbReference>
<dbReference type="InterPro" id="IPR001610">
    <property type="entry name" value="PAC"/>
</dbReference>
<evidence type="ECO:0000259" key="8">
    <source>
        <dbReference type="PROSITE" id="PS50109"/>
    </source>
</evidence>
<dbReference type="Gene3D" id="3.30.450.20">
    <property type="entry name" value="PAS domain"/>
    <property type="match status" value="5"/>
</dbReference>
<keyword evidence="6" id="KW-0472">Membrane</keyword>
<evidence type="ECO:0000259" key="9">
    <source>
        <dbReference type="PROSITE" id="PS50112"/>
    </source>
</evidence>
<dbReference type="InterPro" id="IPR050351">
    <property type="entry name" value="BphY/WalK/GraS-like"/>
</dbReference>
<keyword evidence="4" id="KW-0808">Transferase</keyword>
<dbReference type="CDD" id="cd00130">
    <property type="entry name" value="PAS"/>
    <property type="match status" value="4"/>
</dbReference>
<name>A0ABW9ZSY3_9BACT</name>
<keyword evidence="3" id="KW-0597">Phosphoprotein</keyword>
<dbReference type="Pfam" id="PF08448">
    <property type="entry name" value="PAS_4"/>
    <property type="match status" value="2"/>
</dbReference>
<dbReference type="Pfam" id="PF02518">
    <property type="entry name" value="HATPase_c"/>
    <property type="match status" value="1"/>
</dbReference>
<organism evidence="11 12">
    <name type="scientific">Sediminibacterium roseum</name>
    <dbReference type="NCBI Taxonomy" id="1978412"/>
    <lineage>
        <taxon>Bacteria</taxon>
        <taxon>Pseudomonadati</taxon>
        <taxon>Bacteroidota</taxon>
        <taxon>Chitinophagia</taxon>
        <taxon>Chitinophagales</taxon>
        <taxon>Chitinophagaceae</taxon>
        <taxon>Sediminibacterium</taxon>
    </lineage>
</organism>
<evidence type="ECO:0000256" key="1">
    <source>
        <dbReference type="ARBA" id="ARBA00000085"/>
    </source>
</evidence>
<evidence type="ECO:0000256" key="2">
    <source>
        <dbReference type="ARBA" id="ARBA00012438"/>
    </source>
</evidence>
<accession>A0ABW9ZSY3</accession>
<dbReference type="InterPro" id="IPR036097">
    <property type="entry name" value="HisK_dim/P_sf"/>
</dbReference>
<proteinExistence type="predicted"/>
<evidence type="ECO:0000313" key="11">
    <source>
        <dbReference type="EMBL" id="NCI49399.1"/>
    </source>
</evidence>
<dbReference type="NCBIfam" id="TIGR00229">
    <property type="entry name" value="sensory_box"/>
    <property type="match status" value="5"/>
</dbReference>
<dbReference type="InterPro" id="IPR013767">
    <property type="entry name" value="PAS_fold"/>
</dbReference>
<dbReference type="SMART" id="SM00387">
    <property type="entry name" value="HATPase_c"/>
    <property type="match status" value="1"/>
</dbReference>
<dbReference type="SMART" id="SM00388">
    <property type="entry name" value="HisKA"/>
    <property type="match status" value="1"/>
</dbReference>
<feature type="domain" description="PAS" evidence="9">
    <location>
        <begin position="268"/>
        <end position="325"/>
    </location>
</feature>
<dbReference type="InterPro" id="IPR005467">
    <property type="entry name" value="His_kinase_dom"/>
</dbReference>
<dbReference type="Pfam" id="PF00989">
    <property type="entry name" value="PAS"/>
    <property type="match status" value="1"/>
</dbReference>
<evidence type="ECO:0000259" key="10">
    <source>
        <dbReference type="PROSITE" id="PS50113"/>
    </source>
</evidence>
<dbReference type="Pfam" id="PF13188">
    <property type="entry name" value="PAS_8"/>
    <property type="match status" value="1"/>
</dbReference>
<evidence type="ECO:0000256" key="6">
    <source>
        <dbReference type="ARBA" id="ARBA00023136"/>
    </source>
</evidence>
<dbReference type="InterPro" id="IPR003661">
    <property type="entry name" value="HisK_dim/P_dom"/>
</dbReference>
<feature type="domain" description="PAS" evidence="9">
    <location>
        <begin position="21"/>
        <end position="78"/>
    </location>
</feature>
<dbReference type="CDD" id="cd00082">
    <property type="entry name" value="HisKA"/>
    <property type="match status" value="1"/>
</dbReference>
<dbReference type="Pfam" id="PF00512">
    <property type="entry name" value="HisKA"/>
    <property type="match status" value="1"/>
</dbReference>
<dbReference type="Gene3D" id="1.10.287.130">
    <property type="match status" value="1"/>
</dbReference>
<dbReference type="PANTHER" id="PTHR42878">
    <property type="entry name" value="TWO-COMPONENT HISTIDINE KINASE"/>
    <property type="match status" value="1"/>
</dbReference>
<comment type="caution">
    <text evidence="11">The sequence shown here is derived from an EMBL/GenBank/DDBJ whole genome shotgun (WGS) entry which is preliminary data.</text>
</comment>
<dbReference type="SUPFAM" id="SSF55874">
    <property type="entry name" value="ATPase domain of HSP90 chaperone/DNA topoisomerase II/histidine kinase"/>
    <property type="match status" value="1"/>
</dbReference>
<dbReference type="SMART" id="SM00091">
    <property type="entry name" value="PAS"/>
    <property type="match status" value="5"/>
</dbReference>
<feature type="domain" description="PAC" evidence="10">
    <location>
        <begin position="93"/>
        <end position="145"/>
    </location>
</feature>
<reference evidence="11 12" key="1">
    <citation type="submission" date="2020-01" db="EMBL/GenBank/DDBJ databases">
        <title>Genome analysis.</title>
        <authorList>
            <person name="Wu S."/>
            <person name="Wang G."/>
        </authorList>
    </citation>
    <scope>NUCLEOTIDE SEQUENCE [LARGE SCALE GENOMIC DNA]</scope>
    <source>
        <strain evidence="11 12">SYL130</strain>
    </source>
</reference>
<keyword evidence="12" id="KW-1185">Reference proteome</keyword>
<comment type="catalytic activity">
    <reaction evidence="1">
        <text>ATP + protein L-histidine = ADP + protein N-phospho-L-histidine.</text>
        <dbReference type="EC" id="2.7.13.3"/>
    </reaction>
</comment>
<sequence length="877" mass="100954">MRWWKNIRKIATGRKWREGSELYQYKAALDTASIVAITDHKGRITYVNDNFCRISKYSREELIGQDHRIVNSGLHPKEFIRSIWTTIANGNVWKGELRNKAKDGTHYWVDTAIIPFLNEKGKPYQYLAIRSDITAKKTAEQQQVLYEQIIQSTEDAVISKDVNGLITTWNKGAERMFEYTAEEIVGRPIAVTIPKELYNERYELLFNVMNGKLVEHYETERLTKTGRRINVSVTLSSIKDISGNIIGVSAILRDITRRKKAENALHASEQKYRNFFECSPLPMWVIDSATLKFLDVNETAVEDYGYTREEFLSMTAYDIRDKEEQLRLEAFGTGSHEGTRHSGIWAHRKKGGELLLAEICAHGLTYDDRAARLILSNNVTERERVRQQVEQNEIRFRNTLDMMLEGVQIIGFDWKYIYVNDAMARHGKYRKEEFVGRTVQEMYPGIEQTEIYNVYKQCFEERVSVHLENFFTFPDGSTGWFELSFHPTPEGLFILSVDITERRRAEDELTYREKIYRTIASSIPGSVICMLDKDLRYTLVEGDLVDKLGYKKTELLGRTISEALPADRYEFIFPMIRRVFEGESFVQETTSKGVDTLMKFVPLKKGGQVYAAMIAVFDVSELKQAQKSIADLNHGLEAKIQERTAQLAAANKELESFSYSVSHDLRAPLRGIDGWSLALMEDYGAQLEEKAKQYLGRIRSETQRMGDLIDDLLRLSQVSRQELKIARVNLSELVRNVSSRLQEQYKNRAFSFTIDDGLVVNGDEHLLEIMMNNLVGNACKFTSRQPLAEIHFGCSMDKNNKIYYVRDNGVGFEMKYAKNLFGPFQRMHRQTEFPGTGIGLAIVQRIVQQHRGTLWADAAVDKGATFYFTIPSLNKNK</sequence>
<gene>
    <name evidence="11" type="ORF">GWC95_05660</name>
</gene>
<keyword evidence="7" id="KW-0175">Coiled coil</keyword>
<dbReference type="SUPFAM" id="SSF55785">
    <property type="entry name" value="PYP-like sensor domain (PAS domain)"/>
    <property type="match status" value="5"/>
</dbReference>
<dbReference type="PRINTS" id="PR00344">
    <property type="entry name" value="BCTRLSENSOR"/>
</dbReference>
<dbReference type="Pfam" id="PF13426">
    <property type="entry name" value="PAS_9"/>
    <property type="match status" value="1"/>
</dbReference>
<evidence type="ECO:0000256" key="5">
    <source>
        <dbReference type="ARBA" id="ARBA00022777"/>
    </source>
</evidence>
<keyword evidence="5" id="KW-0418">Kinase</keyword>
<dbReference type="PROSITE" id="PS50113">
    <property type="entry name" value="PAC"/>
    <property type="match status" value="2"/>
</dbReference>
<evidence type="ECO:0000256" key="3">
    <source>
        <dbReference type="ARBA" id="ARBA00022553"/>
    </source>
</evidence>
<dbReference type="InterPro" id="IPR013656">
    <property type="entry name" value="PAS_4"/>
</dbReference>
<dbReference type="PANTHER" id="PTHR42878:SF15">
    <property type="entry name" value="BACTERIOPHYTOCHROME"/>
    <property type="match status" value="1"/>
</dbReference>
<dbReference type="InterPro" id="IPR003594">
    <property type="entry name" value="HATPase_dom"/>
</dbReference>
<dbReference type="Proteomes" id="UP000753802">
    <property type="component" value="Unassembled WGS sequence"/>
</dbReference>
<dbReference type="InterPro" id="IPR000700">
    <property type="entry name" value="PAS-assoc_C"/>
</dbReference>
<dbReference type="Gene3D" id="3.30.565.10">
    <property type="entry name" value="Histidine kinase-like ATPase, C-terminal domain"/>
    <property type="match status" value="1"/>
</dbReference>
<dbReference type="InterPro" id="IPR035965">
    <property type="entry name" value="PAS-like_dom_sf"/>
</dbReference>
<feature type="domain" description="PAS" evidence="9">
    <location>
        <begin position="142"/>
        <end position="212"/>
    </location>
</feature>
<evidence type="ECO:0000256" key="7">
    <source>
        <dbReference type="SAM" id="Coils"/>
    </source>
</evidence>
<dbReference type="InterPro" id="IPR000014">
    <property type="entry name" value="PAS"/>
</dbReference>